<dbReference type="STRING" id="8090.ENSORLP00000036244"/>
<evidence type="ECO:0000313" key="5">
    <source>
        <dbReference type="Ensembl" id="ENSORLP00000036244.1"/>
    </source>
</evidence>
<evidence type="ECO:0000256" key="4">
    <source>
        <dbReference type="SAM" id="MobiDB-lite"/>
    </source>
</evidence>
<feature type="region of interest" description="Disordered" evidence="4">
    <location>
        <begin position="392"/>
        <end position="448"/>
    </location>
</feature>
<dbReference type="PROSITE" id="PS50297">
    <property type="entry name" value="ANK_REP_REGION"/>
    <property type="match status" value="1"/>
</dbReference>
<dbReference type="PROSITE" id="PS50088">
    <property type="entry name" value="ANK_REPEAT"/>
    <property type="match status" value="1"/>
</dbReference>
<evidence type="ECO:0000256" key="2">
    <source>
        <dbReference type="ARBA" id="ARBA00023043"/>
    </source>
</evidence>
<dbReference type="Ensembl" id="ENSORLT00000043397.1">
    <property type="protein sequence ID" value="ENSORLP00000036244.1"/>
    <property type="gene ID" value="ENSORLG00000030617.1"/>
</dbReference>
<dbReference type="PANTHER" id="PTHR24173:SF84">
    <property type="entry name" value="ANKYRIN REPEAT DOMAIN 33AB"/>
    <property type="match status" value="1"/>
</dbReference>
<reference evidence="5" key="3">
    <citation type="submission" date="2025-09" db="UniProtKB">
        <authorList>
            <consortium name="Ensembl"/>
        </authorList>
    </citation>
    <scope>IDENTIFICATION</scope>
    <source>
        <strain evidence="5">Hd-rR</strain>
    </source>
</reference>
<organism evidence="5 6">
    <name type="scientific">Oryzias latipes</name>
    <name type="common">Japanese rice fish</name>
    <name type="synonym">Japanese killifish</name>
    <dbReference type="NCBI Taxonomy" id="8090"/>
    <lineage>
        <taxon>Eukaryota</taxon>
        <taxon>Metazoa</taxon>
        <taxon>Chordata</taxon>
        <taxon>Craniata</taxon>
        <taxon>Vertebrata</taxon>
        <taxon>Euteleostomi</taxon>
        <taxon>Actinopterygii</taxon>
        <taxon>Neopterygii</taxon>
        <taxon>Teleostei</taxon>
        <taxon>Neoteleostei</taxon>
        <taxon>Acanthomorphata</taxon>
        <taxon>Ovalentaria</taxon>
        <taxon>Atherinomorphae</taxon>
        <taxon>Beloniformes</taxon>
        <taxon>Adrianichthyidae</taxon>
        <taxon>Oryziinae</taxon>
        <taxon>Oryzias</taxon>
    </lineage>
</organism>
<accession>A0A3B3HWN2</accession>
<evidence type="ECO:0000256" key="1">
    <source>
        <dbReference type="ARBA" id="ARBA00022737"/>
    </source>
</evidence>
<sequence>MASVADDPHLGSGPDEDDSPASGRDTDADSILSDDSVLPDYTPEIPNNPTASSLYEACLRNDAISLQKILGGGVSKEAVMKLDNNGRNCLMVACSKGFIDIVYGLHHCPFVDINHQDNEGNTALMIASQAHISTVMYLLNYFPGVDTEVKDCRGFTALIKAAMTGRDDVVAALVMAGADIHAVDSTRGKCARDWALKTGRYETFHRLRRLAARPKAEQFCENYVVEWPELREKVAKAAAQKSPAEKITLRIKNTFGFSFPRDPQDNGVLDHMVRMTTSVHSPLISTGCRPLCPTSPPEMGKRRLAVAELLKKHSLKELEESSVCHSIGSASHVLPSIHSAETVAATCCPDTERRGSILSLASTKVATAFVPRSMARRNSVFPSGCIPKISVDTPADAAPKKEKKKKKKEKGYLEPPKWKYKEQKDEKKKEKKKAEKEEKKKDCKKNKA</sequence>
<evidence type="ECO:0000256" key="3">
    <source>
        <dbReference type="PROSITE-ProRule" id="PRU00023"/>
    </source>
</evidence>
<reference evidence="5 6" key="1">
    <citation type="journal article" date="2007" name="Nature">
        <title>The medaka draft genome and insights into vertebrate genome evolution.</title>
        <authorList>
            <person name="Kasahara M."/>
            <person name="Naruse K."/>
            <person name="Sasaki S."/>
            <person name="Nakatani Y."/>
            <person name="Qu W."/>
            <person name="Ahsan B."/>
            <person name="Yamada T."/>
            <person name="Nagayasu Y."/>
            <person name="Doi K."/>
            <person name="Kasai Y."/>
            <person name="Jindo T."/>
            <person name="Kobayashi D."/>
            <person name="Shimada A."/>
            <person name="Toyoda A."/>
            <person name="Kuroki Y."/>
            <person name="Fujiyama A."/>
            <person name="Sasaki T."/>
            <person name="Shimizu A."/>
            <person name="Asakawa S."/>
            <person name="Shimizu N."/>
            <person name="Hashimoto S."/>
            <person name="Yang J."/>
            <person name="Lee Y."/>
            <person name="Matsushima K."/>
            <person name="Sugano S."/>
            <person name="Sakaizumi M."/>
            <person name="Narita T."/>
            <person name="Ohishi K."/>
            <person name="Haga S."/>
            <person name="Ohta F."/>
            <person name="Nomoto H."/>
            <person name="Nogata K."/>
            <person name="Morishita T."/>
            <person name="Endo T."/>
            <person name="Shin-I T."/>
            <person name="Takeda H."/>
            <person name="Morishita S."/>
            <person name="Kohara Y."/>
        </authorList>
    </citation>
    <scope>NUCLEOTIDE SEQUENCE [LARGE SCALE GENOMIC DNA]</scope>
    <source>
        <strain evidence="5 6">Hd-rR</strain>
    </source>
</reference>
<dbReference type="GO" id="GO:0043010">
    <property type="term" value="P:camera-type eye development"/>
    <property type="evidence" value="ECO:0007669"/>
    <property type="project" value="Ensembl"/>
</dbReference>
<dbReference type="Pfam" id="PF12796">
    <property type="entry name" value="Ank_2"/>
    <property type="match status" value="1"/>
</dbReference>
<keyword evidence="2 3" id="KW-0040">ANK repeat</keyword>
<keyword evidence="6" id="KW-1185">Reference proteome</keyword>
<gene>
    <name evidence="5" type="primary">ANKRD33</name>
    <name evidence="5" type="synonym">ankrd33ab</name>
</gene>
<dbReference type="PANTHER" id="PTHR24173">
    <property type="entry name" value="ANKYRIN REPEAT CONTAINING"/>
    <property type="match status" value="1"/>
</dbReference>
<dbReference type="SMART" id="SM00248">
    <property type="entry name" value="ANK"/>
    <property type="match status" value="3"/>
</dbReference>
<reference evidence="5" key="2">
    <citation type="submission" date="2025-08" db="UniProtKB">
        <authorList>
            <consortium name="Ensembl"/>
        </authorList>
    </citation>
    <scope>IDENTIFICATION</scope>
    <source>
        <strain evidence="5">Hd-rR</strain>
    </source>
</reference>
<keyword evidence="1" id="KW-0677">Repeat</keyword>
<dbReference type="SUPFAM" id="SSF48403">
    <property type="entry name" value="Ankyrin repeat"/>
    <property type="match status" value="1"/>
</dbReference>
<feature type="compositionally biased region" description="Basic and acidic residues" evidence="4">
    <location>
        <begin position="410"/>
        <end position="441"/>
    </location>
</feature>
<evidence type="ECO:0000313" key="6">
    <source>
        <dbReference type="Proteomes" id="UP000001038"/>
    </source>
</evidence>
<dbReference type="AlphaFoldDB" id="A0A3B3HWN2"/>
<dbReference type="GeneTree" id="ENSGT00500000044852"/>
<dbReference type="InterPro" id="IPR036770">
    <property type="entry name" value="Ankyrin_rpt-contain_sf"/>
</dbReference>
<feature type="region of interest" description="Disordered" evidence="4">
    <location>
        <begin position="1"/>
        <end position="48"/>
    </location>
</feature>
<dbReference type="Bgee" id="ENSORLG00000030617">
    <property type="expression patterns" value="Expressed in brain and 8 other cell types or tissues"/>
</dbReference>
<protein>
    <submittedName>
        <fullName evidence="5">Ankyrin repeat domain 33</fullName>
    </submittedName>
</protein>
<dbReference type="Proteomes" id="UP000001038">
    <property type="component" value="Chromosome 5"/>
</dbReference>
<feature type="repeat" description="ANK" evidence="3">
    <location>
        <begin position="153"/>
        <end position="185"/>
    </location>
</feature>
<dbReference type="InterPro" id="IPR002110">
    <property type="entry name" value="Ankyrin_rpt"/>
</dbReference>
<dbReference type="Gene3D" id="1.25.40.20">
    <property type="entry name" value="Ankyrin repeat-containing domain"/>
    <property type="match status" value="1"/>
</dbReference>
<name>A0A3B3HWN2_ORYLA</name>
<proteinExistence type="predicted"/>
<dbReference type="InParanoid" id="A0A3B3HWN2"/>